<dbReference type="SUPFAM" id="SSF55136">
    <property type="entry name" value="Probable bacterial effector-binding domain"/>
    <property type="match status" value="1"/>
</dbReference>
<dbReference type="Gene3D" id="3.20.80.10">
    <property type="entry name" value="Regulatory factor, effector binding domain"/>
    <property type="match status" value="1"/>
</dbReference>
<dbReference type="InterPro" id="IPR010499">
    <property type="entry name" value="AraC_E-bd"/>
</dbReference>
<gene>
    <name evidence="3" type="ORF">DET54_11813</name>
    <name evidence="2" type="ORF">DET56_11714</name>
</gene>
<dbReference type="RefSeq" id="WP_110002031.1">
    <property type="nucleotide sequence ID" value="NZ_QGTZ01000017.1"/>
</dbReference>
<dbReference type="InterPro" id="IPR011256">
    <property type="entry name" value="Reg_factor_effector_dom_sf"/>
</dbReference>
<keyword evidence="5" id="KW-1185">Reference proteome</keyword>
<organism evidence="2 4">
    <name type="scientific">Paenibacillus pabuli</name>
    <dbReference type="NCBI Taxonomy" id="1472"/>
    <lineage>
        <taxon>Bacteria</taxon>
        <taxon>Bacillati</taxon>
        <taxon>Bacillota</taxon>
        <taxon>Bacilli</taxon>
        <taxon>Bacillales</taxon>
        <taxon>Paenibacillaceae</taxon>
        <taxon>Paenibacillus</taxon>
    </lineage>
</organism>
<dbReference type="OrthoDB" id="1645792at2"/>
<dbReference type="Proteomes" id="UP000248827">
    <property type="component" value="Unassembled WGS sequence"/>
</dbReference>
<sequence>MNNYKIEKKQSFRIISFKTLLDEGTSIHTPQYSIKKTTFFKSVLDNGQMASLRPYSEGPYGYAAVAIEDGHVYYYAGVQSSKLLPEHTDEVLFPAGEYLILSGSGGLSRLAFDKLENQAFGSLLTEEYDYEFEYSGGPIAEVLLNGNPMDAEVEVWVPVQKRKAT</sequence>
<dbReference type="SMART" id="SM00871">
    <property type="entry name" value="AraC_E_bind"/>
    <property type="match status" value="1"/>
</dbReference>
<evidence type="ECO:0000313" key="5">
    <source>
        <dbReference type="Proteomes" id="UP000248827"/>
    </source>
</evidence>
<proteinExistence type="predicted"/>
<protein>
    <submittedName>
        <fullName evidence="2 3">Transcriptional regulator YdeE</fullName>
    </submittedName>
</protein>
<dbReference type="EMBL" id="QLLI01000018">
    <property type="protein sequence ID" value="RAI86822.1"/>
    <property type="molecule type" value="Genomic_DNA"/>
</dbReference>
<evidence type="ECO:0000313" key="3">
    <source>
        <dbReference type="EMBL" id="RAI86822.1"/>
    </source>
</evidence>
<reference evidence="2 4" key="1">
    <citation type="submission" date="2018-05" db="EMBL/GenBank/DDBJ databases">
        <title>Freshwater and sediment microbial communities from various areas in North America, analyzing microbe dynamics in response to fracking.</title>
        <authorList>
            <person name="Lamendella R."/>
        </authorList>
    </citation>
    <scope>NUCLEOTIDE SEQUENCE [LARGE SCALE GENOMIC DNA]</scope>
    <source>
        <strain evidence="2 4">DB-3</strain>
        <strain evidence="3 5">NG-13</strain>
    </source>
</reference>
<feature type="domain" description="AraC effector-binding" evidence="1">
    <location>
        <begin position="2"/>
        <end position="160"/>
    </location>
</feature>
<dbReference type="InterPro" id="IPR029441">
    <property type="entry name" value="Cass2"/>
</dbReference>
<comment type="caution">
    <text evidence="2">The sequence shown here is derived from an EMBL/GenBank/DDBJ whole genome shotgun (WGS) entry which is preliminary data.</text>
</comment>
<accession>A0A855Y0Z4</accession>
<dbReference type="Proteomes" id="UP000247078">
    <property type="component" value="Unassembled WGS sequence"/>
</dbReference>
<evidence type="ECO:0000259" key="1">
    <source>
        <dbReference type="SMART" id="SM00871"/>
    </source>
</evidence>
<name>A0A855Y0Z4_9BACL</name>
<dbReference type="EMBL" id="QGTZ01000017">
    <property type="protein sequence ID" value="PWW33665.1"/>
    <property type="molecule type" value="Genomic_DNA"/>
</dbReference>
<evidence type="ECO:0000313" key="4">
    <source>
        <dbReference type="Proteomes" id="UP000247078"/>
    </source>
</evidence>
<evidence type="ECO:0000313" key="2">
    <source>
        <dbReference type="EMBL" id="PWW33665.1"/>
    </source>
</evidence>
<dbReference type="AlphaFoldDB" id="A0A855Y0Z4"/>
<dbReference type="Pfam" id="PF14526">
    <property type="entry name" value="Cass2"/>
    <property type="match status" value="1"/>
</dbReference>